<proteinExistence type="predicted"/>
<evidence type="ECO:0000313" key="2">
    <source>
        <dbReference type="Proteomes" id="UP000199412"/>
    </source>
</evidence>
<accession>A0A1G7D2W1</accession>
<dbReference type="RefSeq" id="WP_092785926.1">
    <property type="nucleotide sequence ID" value="NZ_FNAP01000007.1"/>
</dbReference>
<dbReference type="STRING" id="69960.SAMN05421720_10710"/>
<dbReference type="OrthoDB" id="1550902at2"/>
<protein>
    <recommendedName>
        <fullName evidence="3">Phage protein U</fullName>
    </recommendedName>
</protein>
<dbReference type="AlphaFoldDB" id="A0A1G7D2W1"/>
<dbReference type="Pfam" id="PF06995">
    <property type="entry name" value="Phage_P2_GpU"/>
    <property type="match status" value="1"/>
</dbReference>
<keyword evidence="2" id="KW-1185">Reference proteome</keyword>
<sequence>MPLMTLGLFTFQTDSLPYATAARDSAWRWPSQDRAGAAPAHQYTGPGTDTLTLTGTLMPEITGGPVHLDTLRRMAAEGKAWLLIDGQGRRRGTWIVTSVRETRTHMFSDGTPRKVDFTLSLTRYSDDDLAARGDLADSLPGHLSAPAPDDVIAGARDLAGGLAGAASDLWSLYR</sequence>
<dbReference type="EMBL" id="FNAP01000007">
    <property type="protein sequence ID" value="SDE45869.1"/>
    <property type="molecule type" value="Genomic_DNA"/>
</dbReference>
<organism evidence="1 2">
    <name type="scientific">Rhodospira trueperi</name>
    <dbReference type="NCBI Taxonomy" id="69960"/>
    <lineage>
        <taxon>Bacteria</taxon>
        <taxon>Pseudomonadati</taxon>
        <taxon>Pseudomonadota</taxon>
        <taxon>Alphaproteobacteria</taxon>
        <taxon>Rhodospirillales</taxon>
        <taxon>Rhodospirillaceae</taxon>
        <taxon>Rhodospira</taxon>
    </lineage>
</organism>
<reference evidence="2" key="1">
    <citation type="submission" date="2016-10" db="EMBL/GenBank/DDBJ databases">
        <authorList>
            <person name="Varghese N."/>
            <person name="Submissions S."/>
        </authorList>
    </citation>
    <scope>NUCLEOTIDE SEQUENCE [LARGE SCALE GENOMIC DNA]</scope>
    <source>
        <strain evidence="2">ATCC 700224</strain>
    </source>
</reference>
<dbReference type="Proteomes" id="UP000199412">
    <property type="component" value="Unassembled WGS sequence"/>
</dbReference>
<name>A0A1G7D2W1_9PROT</name>
<gene>
    <name evidence="1" type="ORF">SAMN05421720_10710</name>
</gene>
<dbReference type="InterPro" id="IPR009734">
    <property type="entry name" value="Myoviridae_GpU"/>
</dbReference>
<evidence type="ECO:0000313" key="1">
    <source>
        <dbReference type="EMBL" id="SDE45869.1"/>
    </source>
</evidence>
<evidence type="ECO:0008006" key="3">
    <source>
        <dbReference type="Google" id="ProtNLM"/>
    </source>
</evidence>